<keyword evidence="3" id="KW-0408">Iron</keyword>
<dbReference type="PROSITE" id="PS51918">
    <property type="entry name" value="RADICAL_SAM"/>
    <property type="match status" value="1"/>
</dbReference>
<dbReference type="SFLD" id="SFLDG01067">
    <property type="entry name" value="SPASM/twitch_domain_containing"/>
    <property type="match status" value="1"/>
</dbReference>
<name>R6WLX9_9FIRM</name>
<evidence type="ECO:0000256" key="2">
    <source>
        <dbReference type="ARBA" id="ARBA00022723"/>
    </source>
</evidence>
<evidence type="ECO:0000259" key="5">
    <source>
        <dbReference type="PROSITE" id="PS51918"/>
    </source>
</evidence>
<dbReference type="SMART" id="SM00729">
    <property type="entry name" value="Elp3"/>
    <property type="match status" value="1"/>
</dbReference>
<dbReference type="Pfam" id="PF04055">
    <property type="entry name" value="Radical_SAM"/>
    <property type="match status" value="1"/>
</dbReference>
<dbReference type="InterPro" id="IPR013785">
    <property type="entry name" value="Aldolase_TIM"/>
</dbReference>
<dbReference type="PANTHER" id="PTHR11228">
    <property type="entry name" value="RADICAL SAM DOMAIN PROTEIN"/>
    <property type="match status" value="1"/>
</dbReference>
<dbReference type="CDD" id="cd21109">
    <property type="entry name" value="SPASM"/>
    <property type="match status" value="1"/>
</dbReference>
<evidence type="ECO:0000256" key="3">
    <source>
        <dbReference type="ARBA" id="ARBA00023004"/>
    </source>
</evidence>
<keyword evidence="4" id="KW-0411">Iron-sulfur</keyword>
<dbReference type="Proteomes" id="UP000014937">
    <property type="component" value="Unassembled WGS sequence"/>
</dbReference>
<evidence type="ECO:0000256" key="1">
    <source>
        <dbReference type="ARBA" id="ARBA00022691"/>
    </source>
</evidence>
<dbReference type="InterPro" id="IPR007197">
    <property type="entry name" value="rSAM"/>
</dbReference>
<dbReference type="CDD" id="cd01335">
    <property type="entry name" value="Radical_SAM"/>
    <property type="match status" value="1"/>
</dbReference>
<dbReference type="GO" id="GO:0051536">
    <property type="term" value="F:iron-sulfur cluster binding"/>
    <property type="evidence" value="ECO:0007669"/>
    <property type="project" value="UniProtKB-KW"/>
</dbReference>
<evidence type="ECO:0000313" key="7">
    <source>
        <dbReference type="Proteomes" id="UP000014937"/>
    </source>
</evidence>
<reference evidence="6" key="1">
    <citation type="submission" date="2012-11" db="EMBL/GenBank/DDBJ databases">
        <title>Dependencies among metagenomic species, viruses, plasmids and units of genetic variation.</title>
        <authorList>
            <person name="Nielsen H.B."/>
            <person name="Almeida M."/>
            <person name="Juncker A.S."/>
            <person name="Rasmussen S."/>
            <person name="Li J."/>
            <person name="Sunagawa S."/>
            <person name="Plichta D."/>
            <person name="Gautier L."/>
            <person name="Le Chatelier E."/>
            <person name="Peletier E."/>
            <person name="Bonde I."/>
            <person name="Nielsen T."/>
            <person name="Manichanh C."/>
            <person name="Arumugam M."/>
            <person name="Batto J."/>
            <person name="Santos M.B.Q.D."/>
            <person name="Blom N."/>
            <person name="Borruel N."/>
            <person name="Burgdorf K.S."/>
            <person name="Boumezbeur F."/>
            <person name="Casellas F."/>
            <person name="Dore J."/>
            <person name="Guarner F."/>
            <person name="Hansen T."/>
            <person name="Hildebrand F."/>
            <person name="Kaas R.S."/>
            <person name="Kennedy S."/>
            <person name="Kristiansen K."/>
            <person name="Kultima J.R."/>
            <person name="Leonard P."/>
            <person name="Levenez F."/>
            <person name="Lund O."/>
            <person name="Moumen B."/>
            <person name="Le Paslier D."/>
            <person name="Pons N."/>
            <person name="Pedersen O."/>
            <person name="Prifti E."/>
            <person name="Qin J."/>
            <person name="Raes J."/>
            <person name="Tap J."/>
            <person name="Tims S."/>
            <person name="Ussery D.W."/>
            <person name="Yamada T."/>
            <person name="MetaHit consortium"/>
            <person name="Renault P."/>
            <person name="Sicheritz-Ponten T."/>
            <person name="Bork P."/>
            <person name="Wang J."/>
            <person name="Brunak S."/>
            <person name="Ehrlich S.D."/>
        </authorList>
    </citation>
    <scope>NUCLEOTIDE SEQUENCE [LARGE SCALE GENOMIC DNA]</scope>
</reference>
<dbReference type="AlphaFoldDB" id="R6WLX9"/>
<dbReference type="GO" id="GO:0003824">
    <property type="term" value="F:catalytic activity"/>
    <property type="evidence" value="ECO:0007669"/>
    <property type="project" value="InterPro"/>
</dbReference>
<keyword evidence="1" id="KW-0949">S-adenosyl-L-methionine</keyword>
<dbReference type="SUPFAM" id="SSF102114">
    <property type="entry name" value="Radical SAM enzymes"/>
    <property type="match status" value="1"/>
</dbReference>
<dbReference type="SFLD" id="SFLDG01386">
    <property type="entry name" value="main_SPASM_domain-containing"/>
    <property type="match status" value="1"/>
</dbReference>
<protein>
    <submittedName>
        <fullName evidence="6">Fe-S oxidoreductase</fullName>
    </submittedName>
</protein>
<evidence type="ECO:0000256" key="4">
    <source>
        <dbReference type="ARBA" id="ARBA00023014"/>
    </source>
</evidence>
<gene>
    <name evidence="6" type="ORF">BN587_00869</name>
</gene>
<dbReference type="InterPro" id="IPR058240">
    <property type="entry name" value="rSAM_sf"/>
</dbReference>
<dbReference type="InterPro" id="IPR050377">
    <property type="entry name" value="Radical_SAM_PqqE_MftC-like"/>
</dbReference>
<dbReference type="GO" id="GO:0046872">
    <property type="term" value="F:metal ion binding"/>
    <property type="evidence" value="ECO:0007669"/>
    <property type="project" value="UniProtKB-KW"/>
</dbReference>
<proteinExistence type="predicted"/>
<dbReference type="SFLD" id="SFLDS00029">
    <property type="entry name" value="Radical_SAM"/>
    <property type="match status" value="1"/>
</dbReference>
<dbReference type="HOGENOM" id="CLU_009273_4_1_9"/>
<dbReference type="Gene3D" id="3.20.20.70">
    <property type="entry name" value="Aldolase class I"/>
    <property type="match status" value="1"/>
</dbReference>
<feature type="domain" description="Radical SAM core" evidence="5">
    <location>
        <begin position="37"/>
        <end position="266"/>
    </location>
</feature>
<accession>R6WLX9</accession>
<organism evidence="6 7">
    <name type="scientific">Phascolarctobacterium succinatutens CAG:287</name>
    <dbReference type="NCBI Taxonomy" id="1263101"/>
    <lineage>
        <taxon>Bacteria</taxon>
        <taxon>Bacillati</taxon>
        <taxon>Bacillota</taxon>
        <taxon>Negativicutes</taxon>
        <taxon>Acidaminococcales</taxon>
        <taxon>Acidaminococcaceae</taxon>
        <taxon>Phascolarctobacterium</taxon>
    </lineage>
</organism>
<dbReference type="PANTHER" id="PTHR11228:SF7">
    <property type="entry name" value="PQQA PEPTIDE CYCLASE"/>
    <property type="match status" value="1"/>
</dbReference>
<keyword evidence="2" id="KW-0479">Metal-binding</keyword>
<evidence type="ECO:0000313" key="6">
    <source>
        <dbReference type="EMBL" id="CDD12158.1"/>
    </source>
</evidence>
<comment type="caution">
    <text evidence="6">The sequence shown here is derived from an EMBL/GenBank/DDBJ whole genome shotgun (WGS) entry which is preliminary data.</text>
</comment>
<dbReference type="RefSeq" id="WP_021719944.1">
    <property type="nucleotide sequence ID" value="NZ_FR892784.1"/>
</dbReference>
<dbReference type="InterPro" id="IPR006638">
    <property type="entry name" value="Elp3/MiaA/NifB-like_rSAM"/>
</dbReference>
<sequence length="349" mass="39476">MSKDYVKIFNAVDLKRAKQEAENIIAMQAADLYPKEFSFPITLQFELTGACNLKCKHCYNRSGDVDRVQYTSMTPQKWKSLAKQIVEAGGIFQCIISGGEPLLLGEDLFDIMDILHEDGTSFVVITNGMLLSKEKVKRFSKYRYFWFQISIDGSTPELHDSFRGVEGSWEKAVNGAMEISDSGIPLVIAHSVTPKTLPYLDDMVKLAYSVGAGSIMIGEILPSGRAIFNKDIFLTHEQRNYLYEQIDKLSREYAGKIRIERSMNVNTSMERYVSAPNSGGIIRPNGDFRLDCMTPFTIGNVLDETIDSIWKNKGKYAWHNPKVLEFINSIDAEKQKGNILNHVNDDIRI</sequence>
<dbReference type="EMBL" id="CBGL010000114">
    <property type="protein sequence ID" value="CDD12158.1"/>
    <property type="molecule type" value="Genomic_DNA"/>
</dbReference>